<dbReference type="STRING" id="1276221.SDIMI_v3c02290"/>
<evidence type="ECO:0000313" key="2">
    <source>
        <dbReference type="EMBL" id="AGR41933.1"/>
    </source>
</evidence>
<dbReference type="OrthoDB" id="388661at2"/>
<dbReference type="InParanoid" id="S5MDY5"/>
<reference evidence="2 3" key="1">
    <citation type="journal article" date="2013" name="Genome Biol. Evol.">
        <title>Comparison of metabolic capacities and inference of gene content evolution in mosquito-associated Spiroplasma diminutum and S. taiwanense.</title>
        <authorList>
            <person name="Lo W.S."/>
            <person name="Ku C."/>
            <person name="Chen L.L."/>
            <person name="Chang T.H."/>
            <person name="Kuo C.H."/>
        </authorList>
    </citation>
    <scope>NUCLEOTIDE SEQUENCE [LARGE SCALE GENOMIC DNA]</scope>
    <source>
        <strain evidence="2">CUAS-1</strain>
    </source>
</reference>
<keyword evidence="3" id="KW-1185">Reference proteome</keyword>
<dbReference type="Proteomes" id="UP000014983">
    <property type="component" value="Chromosome"/>
</dbReference>
<evidence type="ECO:0000256" key="1">
    <source>
        <dbReference type="SAM" id="Phobius"/>
    </source>
</evidence>
<dbReference type="KEGG" id="sdi:SDIMI_v3c02290"/>
<feature type="transmembrane region" description="Helical" evidence="1">
    <location>
        <begin position="399"/>
        <end position="422"/>
    </location>
</feature>
<name>S5MDY5_9MOLU</name>
<keyword evidence="1" id="KW-1133">Transmembrane helix</keyword>
<proteinExistence type="predicted"/>
<accession>S5MDY5</accession>
<gene>
    <name evidence="2" type="ORF">SDIMI_v3c02290</name>
</gene>
<dbReference type="EMBL" id="CP005076">
    <property type="protein sequence ID" value="AGR41933.1"/>
    <property type="molecule type" value="Genomic_DNA"/>
</dbReference>
<sequence>MGFNMGMVVSYNNQNYVIIEIIEKQVTNGSINFLKIKNLINQEIITVDSKNVSQIEIRGSKQKQEEINKNEITDTGYIESLFSEVGANDTEDISLFDLSGESTFTLDDILFDNYENEDLQVQEKLENYEKNQNDKTIELIQNFQIPETKIHLTPRRNNSFEHIPAVNETFSNLNIVGEIPTQTTEIIPTRILQQEIKKTELNENDFDNQNNDMTSKTEKTSAKQLFNQINQNLNLSEKRISEDKNILDNESIDEDFTETLDREVIEKELSNHEPKKNITKTLDEKHFDTLETGPLNTKKLFETFNKQQKIQDNLKDEFNNLEDTKTLFGVSSGFNQDALRDSKIYRKFRVMSGWLATLLLLTIFTPIIGLFTKAALYWLETERIDFIALFSFNLTNLTDIIIISSSILMLLIFIIYLVFYLISISDKQYKKIAFYNYQLQNKIEIIDSIQEYNNESSIYLIKVHNEIKKIKKDVKKLNEQKVTPNISKNEQNQQNISH</sequence>
<dbReference type="PATRIC" id="fig|1276221.3.peg.226"/>
<feature type="transmembrane region" description="Helical" evidence="1">
    <location>
        <begin position="353"/>
        <end position="379"/>
    </location>
</feature>
<protein>
    <recommendedName>
        <fullName evidence="4">Transmembrane protein</fullName>
    </recommendedName>
</protein>
<keyword evidence="1" id="KW-0812">Transmembrane</keyword>
<organism evidence="2 3">
    <name type="scientific">Spiroplasma diminutum CUAS-1</name>
    <dbReference type="NCBI Taxonomy" id="1276221"/>
    <lineage>
        <taxon>Bacteria</taxon>
        <taxon>Bacillati</taxon>
        <taxon>Mycoplasmatota</taxon>
        <taxon>Mollicutes</taxon>
        <taxon>Entomoplasmatales</taxon>
        <taxon>Spiroplasmataceae</taxon>
        <taxon>Spiroplasma</taxon>
    </lineage>
</organism>
<evidence type="ECO:0000313" key="3">
    <source>
        <dbReference type="Proteomes" id="UP000014983"/>
    </source>
</evidence>
<evidence type="ECO:0008006" key="4">
    <source>
        <dbReference type="Google" id="ProtNLM"/>
    </source>
</evidence>
<dbReference type="AlphaFoldDB" id="S5MDY5"/>
<keyword evidence="1" id="KW-0472">Membrane</keyword>
<dbReference type="HOGENOM" id="CLU_547358_0_0_14"/>
<dbReference type="RefSeq" id="WP_020836166.1">
    <property type="nucleotide sequence ID" value="NC_021833.1"/>
</dbReference>